<gene>
    <name evidence="1" type="ORF">F0U60_12070</name>
</gene>
<sequence>MSVADSEAFPLNILAAAQSTAVDSQRLSQKLASLGLNCSENTPEKMAGYISQFKARLSQGNTGSAKNHILARTAQTARRYEYTVSDDQNLIHKLLVIITNHDLVTRHGLYAVDSYEMSRDFRASEVGSILRALADGALILATSISQGKQGAIDSEQLTAWYDDSLQSLEERSSSDFEWSKSDTFVAIHRNAKHPNRIDLLSACKFSFSTHVKDFRNKEVSSHESHLHARQWSVTFKNLDVLNTVYNQVEYARTGSKSTVLDLAGGVL</sequence>
<dbReference type="RefSeq" id="WP_395818199.1">
    <property type="nucleotide sequence ID" value="NZ_CP043494.1"/>
</dbReference>
<accession>A0ABY9WNA6</accession>
<organism evidence="1 2">
    <name type="scientific">Archangium minus</name>
    <dbReference type="NCBI Taxonomy" id="83450"/>
    <lineage>
        <taxon>Bacteria</taxon>
        <taxon>Pseudomonadati</taxon>
        <taxon>Myxococcota</taxon>
        <taxon>Myxococcia</taxon>
        <taxon>Myxococcales</taxon>
        <taxon>Cystobacterineae</taxon>
        <taxon>Archangiaceae</taxon>
        <taxon>Archangium</taxon>
    </lineage>
</organism>
<name>A0ABY9WNA6_9BACT</name>
<dbReference type="Proteomes" id="UP001611383">
    <property type="component" value="Chromosome"/>
</dbReference>
<evidence type="ECO:0000313" key="2">
    <source>
        <dbReference type="Proteomes" id="UP001611383"/>
    </source>
</evidence>
<reference evidence="1 2" key="1">
    <citation type="submission" date="2019-08" db="EMBL/GenBank/DDBJ databases">
        <title>Archangium and Cystobacter genomes.</title>
        <authorList>
            <person name="Chen I.-C.K."/>
            <person name="Wielgoss S."/>
        </authorList>
    </citation>
    <scope>NUCLEOTIDE SEQUENCE [LARGE SCALE GENOMIC DNA]</scope>
    <source>
        <strain evidence="1 2">Cbm 6</strain>
    </source>
</reference>
<proteinExistence type="predicted"/>
<dbReference type="EMBL" id="CP043494">
    <property type="protein sequence ID" value="WNG44743.1"/>
    <property type="molecule type" value="Genomic_DNA"/>
</dbReference>
<keyword evidence="2" id="KW-1185">Reference proteome</keyword>
<evidence type="ECO:0000313" key="1">
    <source>
        <dbReference type="EMBL" id="WNG44743.1"/>
    </source>
</evidence>
<protein>
    <submittedName>
        <fullName evidence="1">Uncharacterized protein</fullName>
    </submittedName>
</protein>